<name>Q9EMI0_AMEPV</name>
<accession>Q9EMI0</accession>
<evidence type="ECO:0000313" key="1">
    <source>
        <dbReference type="EMBL" id="AAG02932.1"/>
    </source>
</evidence>
<dbReference type="OrthoDB" id="39064at10239"/>
<protein>
    <submittedName>
        <fullName evidence="1">AMV226</fullName>
    </submittedName>
</protein>
<organism evidence="1 2">
    <name type="scientific">Amsacta moorei entomopoxvirus</name>
    <name type="common">AmEPV</name>
    <dbReference type="NCBI Taxonomy" id="28321"/>
    <lineage>
        <taxon>Viruses</taxon>
        <taxon>Varidnaviria</taxon>
        <taxon>Bamfordvirae</taxon>
        <taxon>Nucleocytoviricota</taxon>
        <taxon>Pokkesviricetes</taxon>
        <taxon>Chitovirales</taxon>
        <taxon>Poxviridae</taxon>
        <taxon>Entomopoxvirinae</taxon>
        <taxon>Betaentomopoxvirus</taxon>
    </lineage>
</organism>
<dbReference type="KEGG" id="vg:1494816"/>
<keyword evidence="2" id="KW-1185">Reference proteome</keyword>
<reference evidence="1 2" key="1">
    <citation type="journal article" date="2000" name="Virology">
        <title>Complete genomic sequence of the Amsacta moorei entomopoxvirus: analysis and comparison with other poxviruses.</title>
        <authorList>
            <person name="Bawden A.L."/>
            <person name="Glassberg K.J."/>
            <person name="Diggans J."/>
            <person name="Shaw R."/>
            <person name="Farmerie W."/>
            <person name="Moyer R.W."/>
        </authorList>
    </citation>
    <scope>NUCLEOTIDE SEQUENCE [LARGE SCALE GENOMIC DNA]</scope>
</reference>
<organismHost>
    <name type="scientific">Amsacta</name>
    <dbReference type="NCBI Taxonomy" id="340055"/>
</organismHost>
<dbReference type="RefSeq" id="NP_065008.1">
    <property type="nucleotide sequence ID" value="NC_002520.1"/>
</dbReference>
<dbReference type="EMBL" id="AF250284">
    <property type="protein sequence ID" value="AAG02932.1"/>
    <property type="molecule type" value="Genomic_DNA"/>
</dbReference>
<proteinExistence type="predicted"/>
<dbReference type="GeneID" id="1494816"/>
<evidence type="ECO:0000313" key="2">
    <source>
        <dbReference type="Proteomes" id="UP000000872"/>
    </source>
</evidence>
<sequence length="164" mass="19856">MDKHNNNIFYFDNIYKKYKKKIKNKKILKNFNKMYKLHLDIMNILKINFNVDFFDKLIDIDKKIYSNIYLIKLKYALMIESNIISILGHITLITHIVNTYYNYNVDNNNFLNLIFFNINVEDNTEYINYIDNYKLFIIHIIDNVIKQNENDIKLSINNIAKIIN</sequence>
<dbReference type="Proteomes" id="UP000000872">
    <property type="component" value="Segment"/>
</dbReference>
<gene>
    <name evidence="1" type="primary">AMV226</name>
</gene>